<organism evidence="1 2">
    <name type="scientific">Eiseniibacteriota bacterium</name>
    <dbReference type="NCBI Taxonomy" id="2212470"/>
    <lineage>
        <taxon>Bacteria</taxon>
        <taxon>Candidatus Eiseniibacteriota</taxon>
    </lineage>
</organism>
<evidence type="ECO:0000313" key="1">
    <source>
        <dbReference type="EMBL" id="NNF08089.1"/>
    </source>
</evidence>
<dbReference type="InterPro" id="IPR011989">
    <property type="entry name" value="ARM-like"/>
</dbReference>
<comment type="caution">
    <text evidence="1">The sequence shown here is derived from an EMBL/GenBank/DDBJ whole genome shotgun (WGS) entry which is preliminary data.</text>
</comment>
<dbReference type="AlphaFoldDB" id="A0A7Y2H3G3"/>
<evidence type="ECO:0000313" key="2">
    <source>
        <dbReference type="Proteomes" id="UP000547674"/>
    </source>
</evidence>
<proteinExistence type="predicted"/>
<accession>A0A7Y2H3G3</accession>
<gene>
    <name evidence="1" type="ORF">HKN21_15100</name>
</gene>
<name>A0A7Y2H3G3_UNCEI</name>
<reference evidence="1 2" key="1">
    <citation type="submission" date="2020-03" db="EMBL/GenBank/DDBJ databases">
        <title>Metabolic flexibility allows generalist bacteria to become dominant in a frequently disturbed ecosystem.</title>
        <authorList>
            <person name="Chen Y.-J."/>
            <person name="Leung P.M."/>
            <person name="Bay S.K."/>
            <person name="Hugenholtz P."/>
            <person name="Kessler A.J."/>
            <person name="Shelley G."/>
            <person name="Waite D.W."/>
            <person name="Cook P.L."/>
            <person name="Greening C."/>
        </authorList>
    </citation>
    <scope>NUCLEOTIDE SEQUENCE [LARGE SCALE GENOMIC DNA]</scope>
    <source>
        <strain evidence="1">SS_bin_28</strain>
    </source>
</reference>
<dbReference type="Pfam" id="PF13646">
    <property type="entry name" value="HEAT_2"/>
    <property type="match status" value="2"/>
</dbReference>
<dbReference type="SUPFAM" id="SSF48371">
    <property type="entry name" value="ARM repeat"/>
    <property type="match status" value="1"/>
</dbReference>
<dbReference type="Proteomes" id="UP000547674">
    <property type="component" value="Unassembled WGS sequence"/>
</dbReference>
<dbReference type="Gene3D" id="1.25.10.10">
    <property type="entry name" value="Leucine-rich Repeat Variant"/>
    <property type="match status" value="2"/>
</dbReference>
<dbReference type="EMBL" id="JABDJR010000612">
    <property type="protein sequence ID" value="NNF08089.1"/>
    <property type="molecule type" value="Genomic_DNA"/>
</dbReference>
<sequence>MAMSTHLRSMLALVKKGTGEEAIAAAVVLGALAPKDKAVVDTLSRALKSDNPHLVLASVRALGQIGSAGALKALLPLLEARGELQETGAMAIAACGKVALPAVKKALKDAPFESRRVLYSVLANMKTAESQRLVLDAFYEDNFEMVKMAGRALRSALNTMNEKERIAATKSAVAFLKLKATKASRGATNSTIIYLGYLGAPTAVPTLLPYTGAKNPRATRKHALGAIRNCSQAGVGLTVVKKLFAYLDETDFEAIVQPTVAILNRSVIPPALEKELQRLTGARHTEVRQFALRKLAEGSTKTSAKLLVQSLVSKDERLRRSAAHAIKRSPKAPELLLPLLHEEKDVDQSWSLVHLIKPQASTLPPASMKSTMQKALKLLEKGDRRAEPLLHLCRFSDEDGFYKSFRTLATKARKAKKYKDAERYLRLVARNPRFDSDARFELSIVTLKAAQAGKTGSKEQEDALSNLRRLCMDSGFDLPTRLKKESRFLGPEGLYALGFHFAESSGPVRKLGASLLQSLVKKSPRTKIGRMARSKLNTEGLS</sequence>
<protein>
    <submittedName>
        <fullName evidence="1">HEAT repeat domain-containing protein</fullName>
    </submittedName>
</protein>
<dbReference type="InterPro" id="IPR016024">
    <property type="entry name" value="ARM-type_fold"/>
</dbReference>